<dbReference type="OrthoDB" id="10256774at2759"/>
<organism evidence="2 3">
    <name type="scientific">Lepidopterella palustris CBS 459.81</name>
    <dbReference type="NCBI Taxonomy" id="1314670"/>
    <lineage>
        <taxon>Eukaryota</taxon>
        <taxon>Fungi</taxon>
        <taxon>Dikarya</taxon>
        <taxon>Ascomycota</taxon>
        <taxon>Pezizomycotina</taxon>
        <taxon>Dothideomycetes</taxon>
        <taxon>Pleosporomycetidae</taxon>
        <taxon>Mytilinidiales</taxon>
        <taxon>Argynnaceae</taxon>
        <taxon>Lepidopterella</taxon>
    </lineage>
</organism>
<dbReference type="GO" id="GO:0003950">
    <property type="term" value="F:NAD+ poly-ADP-ribosyltransferase activity"/>
    <property type="evidence" value="ECO:0007669"/>
    <property type="project" value="InterPro"/>
</dbReference>
<dbReference type="AlphaFoldDB" id="A0A8E2E4M4"/>
<protein>
    <recommendedName>
        <fullName evidence="1">PARP catalytic domain-containing protein</fullName>
    </recommendedName>
</protein>
<proteinExistence type="predicted"/>
<dbReference type="Pfam" id="PF00644">
    <property type="entry name" value="PARP"/>
    <property type="match status" value="1"/>
</dbReference>
<evidence type="ECO:0000313" key="3">
    <source>
        <dbReference type="Proteomes" id="UP000250266"/>
    </source>
</evidence>
<name>A0A8E2E4M4_9PEZI</name>
<feature type="domain" description="PARP catalytic" evidence="1">
    <location>
        <begin position="169"/>
        <end position="281"/>
    </location>
</feature>
<dbReference type="Proteomes" id="UP000250266">
    <property type="component" value="Unassembled WGS sequence"/>
</dbReference>
<reference evidence="2 3" key="1">
    <citation type="journal article" date="2016" name="Nat. Commun.">
        <title>Ectomycorrhizal ecology is imprinted in the genome of the dominant symbiotic fungus Cenococcum geophilum.</title>
        <authorList>
            <consortium name="DOE Joint Genome Institute"/>
            <person name="Peter M."/>
            <person name="Kohler A."/>
            <person name="Ohm R.A."/>
            <person name="Kuo A."/>
            <person name="Krutzmann J."/>
            <person name="Morin E."/>
            <person name="Arend M."/>
            <person name="Barry K.W."/>
            <person name="Binder M."/>
            <person name="Choi C."/>
            <person name="Clum A."/>
            <person name="Copeland A."/>
            <person name="Grisel N."/>
            <person name="Haridas S."/>
            <person name="Kipfer T."/>
            <person name="LaButti K."/>
            <person name="Lindquist E."/>
            <person name="Lipzen A."/>
            <person name="Maire R."/>
            <person name="Meier B."/>
            <person name="Mihaltcheva S."/>
            <person name="Molinier V."/>
            <person name="Murat C."/>
            <person name="Poggeler S."/>
            <person name="Quandt C.A."/>
            <person name="Sperisen C."/>
            <person name="Tritt A."/>
            <person name="Tisserant E."/>
            <person name="Crous P.W."/>
            <person name="Henrissat B."/>
            <person name="Nehls U."/>
            <person name="Egli S."/>
            <person name="Spatafora J.W."/>
            <person name="Grigoriev I.V."/>
            <person name="Martin F.M."/>
        </authorList>
    </citation>
    <scope>NUCLEOTIDE SEQUENCE [LARGE SCALE GENOMIC DNA]</scope>
    <source>
        <strain evidence="2 3">CBS 459.81</strain>
    </source>
</reference>
<gene>
    <name evidence="2" type="ORF">K432DRAFT_255229</name>
</gene>
<keyword evidence="3" id="KW-1185">Reference proteome</keyword>
<accession>A0A8E2E4M4</accession>
<dbReference type="Gene3D" id="3.90.228.10">
    <property type="match status" value="1"/>
</dbReference>
<dbReference type="SUPFAM" id="SSF56399">
    <property type="entry name" value="ADP-ribosylation"/>
    <property type="match status" value="1"/>
</dbReference>
<evidence type="ECO:0000259" key="1">
    <source>
        <dbReference type="Pfam" id="PF00644"/>
    </source>
</evidence>
<dbReference type="EMBL" id="KV745137">
    <property type="protein sequence ID" value="OCK77320.1"/>
    <property type="molecule type" value="Genomic_DNA"/>
</dbReference>
<dbReference type="InterPro" id="IPR012317">
    <property type="entry name" value="Poly(ADP-ribose)pol_cat_dom"/>
</dbReference>
<feature type="non-terminal residue" evidence="2">
    <location>
        <position position="438"/>
    </location>
</feature>
<evidence type="ECO:0000313" key="2">
    <source>
        <dbReference type="EMBL" id="OCK77320.1"/>
    </source>
</evidence>
<feature type="non-terminal residue" evidence="2">
    <location>
        <position position="1"/>
    </location>
</feature>
<sequence length="438" mass="50005">ITCQAENHDLPRRIIDNIRVNLRQTLQAELESHSWRLKVLTAGLIVLRIVEEAASYVQDYRKSIADSDTGKYWDLNKIKDINKLTDPKLEMLGLDLRTIQDCATHILGKTPAELMMENLKGWRILHCENVLRRDLQSRFISNQQKMREQLIQKPIEHLRAFVPYEHRRIRGRGIAAKEQLVDYLVKPRITFHGTRRDIVSSIVQHGFLKPGSLHPITKKPLGIRNGSMYGRGIYSSPDPGYAIMYSGMEAEPTKTSAIPGIKLIVCGTIMGQTAKMTWDDNWHDRSDPYTGVDSHCNESELAYVVFKEAQIIPCYVLHLDWTGKSDEEVQDWIIASTGQAGQSKRSRDKEPTLAPGDLQRLKEEKLARARKFFAYGFGPISGDRIVIEDVGETDDDEENYGEYQANRIDSDSTQKSPWDWGVLEGETEFDEYADARKA</sequence>